<gene>
    <name evidence="1" type="ORF">NCTC9695_03441</name>
</gene>
<sequence>MKALRRKMHDNDVKRFAEAKAAGKEAPEPLLYDEREALLLDLAVARLAGWEGLVRGGEPLQFSASEARALLKKASWIRDAILAESGELANFIKPLPTPFEPTPGESSGSTSG</sequence>
<evidence type="ECO:0000313" key="2">
    <source>
        <dbReference type="Proteomes" id="UP000275777"/>
    </source>
</evidence>
<protein>
    <submittedName>
        <fullName evidence="1">Uncharacterized protein</fullName>
    </submittedName>
</protein>
<dbReference type="EMBL" id="LR134182">
    <property type="protein sequence ID" value="VEB42987.1"/>
    <property type="molecule type" value="Genomic_DNA"/>
</dbReference>
<accession>A0A447TDT5</accession>
<evidence type="ECO:0000313" key="1">
    <source>
        <dbReference type="EMBL" id="VEB42987.1"/>
    </source>
</evidence>
<dbReference type="AlphaFoldDB" id="A0A447TDT5"/>
<organism evidence="1 2">
    <name type="scientific">Chromobacterium violaceum</name>
    <dbReference type="NCBI Taxonomy" id="536"/>
    <lineage>
        <taxon>Bacteria</taxon>
        <taxon>Pseudomonadati</taxon>
        <taxon>Pseudomonadota</taxon>
        <taxon>Betaproteobacteria</taxon>
        <taxon>Neisseriales</taxon>
        <taxon>Chromobacteriaceae</taxon>
        <taxon>Chromobacterium</taxon>
    </lineage>
</organism>
<reference evidence="1 2" key="1">
    <citation type="submission" date="2018-12" db="EMBL/GenBank/DDBJ databases">
        <authorList>
            <consortium name="Pathogen Informatics"/>
        </authorList>
    </citation>
    <scope>NUCLEOTIDE SEQUENCE [LARGE SCALE GENOMIC DNA]</scope>
    <source>
        <strain evidence="1 2">NCTC9695</strain>
    </source>
</reference>
<name>A0A447TDT5_CHRVL</name>
<dbReference type="Proteomes" id="UP000275777">
    <property type="component" value="Chromosome"/>
</dbReference>
<proteinExistence type="predicted"/>